<dbReference type="NCBIfam" id="TIGR00482">
    <property type="entry name" value="nicotinate (nicotinamide) nucleotide adenylyltransferase"/>
    <property type="match status" value="1"/>
</dbReference>
<dbReference type="InterPro" id="IPR005248">
    <property type="entry name" value="NadD/NMNAT"/>
</dbReference>
<dbReference type="InterPro" id="IPR004821">
    <property type="entry name" value="Cyt_trans-like"/>
</dbReference>
<evidence type="ECO:0000256" key="1">
    <source>
        <dbReference type="ARBA" id="ARBA00004790"/>
    </source>
</evidence>
<keyword evidence="2" id="KW-0662">Pyridine nucleotide biosynthesis</keyword>
<dbReference type="EC" id="2.7.7.18" evidence="9"/>
<dbReference type="PANTHER" id="PTHR39321">
    <property type="entry name" value="NICOTINATE-NUCLEOTIDE ADENYLYLTRANSFERASE-RELATED"/>
    <property type="match status" value="1"/>
</dbReference>
<dbReference type="HAMAP" id="MF_00244">
    <property type="entry name" value="NaMN_adenylyltr"/>
    <property type="match status" value="1"/>
</dbReference>
<evidence type="ECO:0000256" key="5">
    <source>
        <dbReference type="ARBA" id="ARBA00022741"/>
    </source>
</evidence>
<gene>
    <name evidence="9" type="primary">nadD_9</name>
    <name evidence="9" type="ORF">GALL_267930</name>
</gene>
<sequence length="214" mass="23402">MSRQAKAHRARIGLLGGSFDPIHCAHLELAHSARQELGLDAVWLIPAGEPWQRDPLAASPAQRKAMVQLAIEGQAGLLACDLELRRQGPSYTIDTLHELQATHPDTDFVFILGADQLSNLITWNGWEDIAARVDIAVARRPGHADDAPPALLDALARGGHRLHRLRMDAIDLSATRVRERIAQGKPLAGLVPGDVARYIEDHHLYSNPTPHGHS</sequence>
<protein>
    <submittedName>
        <fullName evidence="9">Putative nicotinate-nucleotide adenylyltransferase</fullName>
        <ecNumber evidence="9">2.7.7.18</ecNumber>
    </submittedName>
</protein>
<dbReference type="PANTHER" id="PTHR39321:SF3">
    <property type="entry name" value="PHOSPHOPANTETHEINE ADENYLYLTRANSFERASE"/>
    <property type="match status" value="1"/>
</dbReference>
<accession>A0A1J5R5U6</accession>
<proteinExistence type="inferred from homology"/>
<dbReference type="GO" id="GO:0004515">
    <property type="term" value="F:nicotinate-nucleotide adenylyltransferase activity"/>
    <property type="evidence" value="ECO:0007669"/>
    <property type="project" value="UniProtKB-EC"/>
</dbReference>
<dbReference type="Gene3D" id="3.40.50.620">
    <property type="entry name" value="HUPs"/>
    <property type="match status" value="1"/>
</dbReference>
<organism evidence="9">
    <name type="scientific">mine drainage metagenome</name>
    <dbReference type="NCBI Taxonomy" id="410659"/>
    <lineage>
        <taxon>unclassified sequences</taxon>
        <taxon>metagenomes</taxon>
        <taxon>ecological metagenomes</taxon>
    </lineage>
</organism>
<evidence type="ECO:0000256" key="3">
    <source>
        <dbReference type="ARBA" id="ARBA00022679"/>
    </source>
</evidence>
<keyword evidence="6" id="KW-0067">ATP-binding</keyword>
<dbReference type="EMBL" id="MLJW01000263">
    <property type="protein sequence ID" value="OIQ91326.1"/>
    <property type="molecule type" value="Genomic_DNA"/>
</dbReference>
<comment type="caution">
    <text evidence="9">The sequence shown here is derived from an EMBL/GenBank/DDBJ whole genome shotgun (WGS) entry which is preliminary data.</text>
</comment>
<dbReference type="GO" id="GO:0005524">
    <property type="term" value="F:ATP binding"/>
    <property type="evidence" value="ECO:0007669"/>
    <property type="project" value="UniProtKB-KW"/>
</dbReference>
<keyword evidence="3 9" id="KW-0808">Transferase</keyword>
<dbReference type="CDD" id="cd02165">
    <property type="entry name" value="NMNAT"/>
    <property type="match status" value="1"/>
</dbReference>
<reference evidence="9" key="1">
    <citation type="submission" date="2016-10" db="EMBL/GenBank/DDBJ databases">
        <title>Sequence of Gallionella enrichment culture.</title>
        <authorList>
            <person name="Poehlein A."/>
            <person name="Muehling M."/>
            <person name="Daniel R."/>
        </authorList>
    </citation>
    <scope>NUCLEOTIDE SEQUENCE</scope>
</reference>
<name>A0A1J5R5U6_9ZZZZ</name>
<evidence type="ECO:0000256" key="2">
    <source>
        <dbReference type="ARBA" id="ARBA00022642"/>
    </source>
</evidence>
<feature type="domain" description="Cytidyltransferase-like" evidence="8">
    <location>
        <begin position="14"/>
        <end position="180"/>
    </location>
</feature>
<dbReference type="UniPathway" id="UPA00253"/>
<keyword evidence="7" id="KW-0520">NAD</keyword>
<dbReference type="NCBIfam" id="NF000840">
    <property type="entry name" value="PRK00071.1-3"/>
    <property type="match status" value="1"/>
</dbReference>
<dbReference type="InterPro" id="IPR014729">
    <property type="entry name" value="Rossmann-like_a/b/a_fold"/>
</dbReference>
<dbReference type="AlphaFoldDB" id="A0A1J5R5U6"/>
<keyword evidence="5" id="KW-0547">Nucleotide-binding</keyword>
<dbReference type="Pfam" id="PF01467">
    <property type="entry name" value="CTP_transf_like"/>
    <property type="match status" value="1"/>
</dbReference>
<evidence type="ECO:0000259" key="8">
    <source>
        <dbReference type="Pfam" id="PF01467"/>
    </source>
</evidence>
<evidence type="ECO:0000313" key="9">
    <source>
        <dbReference type="EMBL" id="OIQ91326.1"/>
    </source>
</evidence>
<keyword evidence="4 9" id="KW-0548">Nucleotidyltransferase</keyword>
<evidence type="ECO:0000256" key="4">
    <source>
        <dbReference type="ARBA" id="ARBA00022695"/>
    </source>
</evidence>
<dbReference type="GO" id="GO:0009435">
    <property type="term" value="P:NAD+ biosynthetic process"/>
    <property type="evidence" value="ECO:0007669"/>
    <property type="project" value="UniProtKB-UniPathway"/>
</dbReference>
<dbReference type="SUPFAM" id="SSF52374">
    <property type="entry name" value="Nucleotidylyl transferase"/>
    <property type="match status" value="1"/>
</dbReference>
<comment type="pathway">
    <text evidence="1">Cofactor biosynthesis; NAD(+) biosynthesis.</text>
</comment>
<evidence type="ECO:0000256" key="7">
    <source>
        <dbReference type="ARBA" id="ARBA00023027"/>
    </source>
</evidence>
<evidence type="ECO:0000256" key="6">
    <source>
        <dbReference type="ARBA" id="ARBA00022840"/>
    </source>
</evidence>